<dbReference type="GO" id="GO:0042802">
    <property type="term" value="F:identical protein binding"/>
    <property type="evidence" value="ECO:0007669"/>
    <property type="project" value="EnsemblFungi"/>
</dbReference>
<gene>
    <name evidence="6" type="ORF">SOCG_00977</name>
</gene>
<dbReference type="Pfam" id="PF00533">
    <property type="entry name" value="BRCT"/>
    <property type="match status" value="1"/>
</dbReference>
<feature type="compositionally biased region" description="Basic and acidic residues" evidence="4">
    <location>
        <begin position="251"/>
        <end position="262"/>
    </location>
</feature>
<dbReference type="Gene3D" id="2.30.30.810">
    <property type="match status" value="1"/>
</dbReference>
<feature type="region of interest" description="Disordered" evidence="4">
    <location>
        <begin position="241"/>
        <end position="264"/>
    </location>
</feature>
<dbReference type="InterPro" id="IPR036420">
    <property type="entry name" value="BRCT_dom_sf"/>
</dbReference>
<dbReference type="CDD" id="cd17745">
    <property type="entry name" value="BRCT_p53bp1_rpt1"/>
    <property type="match status" value="1"/>
</dbReference>
<feature type="region of interest" description="Disordered" evidence="4">
    <location>
        <begin position="1"/>
        <end position="118"/>
    </location>
</feature>
<reference evidence="6 7" key="1">
    <citation type="journal article" date="2011" name="Science">
        <title>Comparative functional genomics of the fission yeasts.</title>
        <authorList>
            <person name="Rhind N."/>
            <person name="Chen Z."/>
            <person name="Yassour M."/>
            <person name="Thompson D.A."/>
            <person name="Haas B.J."/>
            <person name="Habib N."/>
            <person name="Wapinski I."/>
            <person name="Roy S."/>
            <person name="Lin M.F."/>
            <person name="Heiman D.I."/>
            <person name="Young S.K."/>
            <person name="Furuya K."/>
            <person name="Guo Y."/>
            <person name="Pidoux A."/>
            <person name="Chen H.M."/>
            <person name="Robbertse B."/>
            <person name="Goldberg J.M."/>
            <person name="Aoki K."/>
            <person name="Bayne E.H."/>
            <person name="Berlin A.M."/>
            <person name="Desjardins C.A."/>
            <person name="Dobbs E."/>
            <person name="Dukaj L."/>
            <person name="Fan L."/>
            <person name="FitzGerald M.G."/>
            <person name="French C."/>
            <person name="Gujja S."/>
            <person name="Hansen K."/>
            <person name="Keifenheim D."/>
            <person name="Levin J.Z."/>
            <person name="Mosher R.A."/>
            <person name="Mueller C.A."/>
            <person name="Pfiffner J."/>
            <person name="Priest M."/>
            <person name="Russ C."/>
            <person name="Smialowska A."/>
            <person name="Swoboda P."/>
            <person name="Sykes S.M."/>
            <person name="Vaughn M."/>
            <person name="Vengrova S."/>
            <person name="Yoder R."/>
            <person name="Zeng Q."/>
            <person name="Allshire R."/>
            <person name="Baulcombe D."/>
            <person name="Birren B.W."/>
            <person name="Brown W."/>
            <person name="Ekwall K."/>
            <person name="Kellis M."/>
            <person name="Leatherwood J."/>
            <person name="Levin H."/>
            <person name="Margalit H."/>
            <person name="Martienssen R."/>
            <person name="Nieduszynski C.A."/>
            <person name="Spatafora J.W."/>
            <person name="Friedman N."/>
            <person name="Dalgaard J.Z."/>
            <person name="Baumann P."/>
            <person name="Niki H."/>
            <person name="Regev A."/>
            <person name="Nusbaum C."/>
        </authorList>
    </citation>
    <scope>NUCLEOTIDE SEQUENCE [LARGE SCALE GENOMIC DNA]</scope>
    <source>
        <strain evidence="7">yFS286</strain>
    </source>
</reference>
<proteinExistence type="predicted"/>
<dbReference type="GO" id="GO:0005634">
    <property type="term" value="C:nucleus"/>
    <property type="evidence" value="ECO:0007669"/>
    <property type="project" value="UniProtKB-SubCell"/>
</dbReference>
<dbReference type="Pfam" id="PF22395">
    <property type="entry name" value="Crb2-like_BRCT-like"/>
    <property type="match status" value="1"/>
</dbReference>
<dbReference type="GO" id="GO:0045944">
    <property type="term" value="P:positive regulation of transcription by RNA polymerase II"/>
    <property type="evidence" value="ECO:0007669"/>
    <property type="project" value="TreeGrafter"/>
</dbReference>
<feature type="compositionally biased region" description="Polar residues" evidence="4">
    <location>
        <begin position="106"/>
        <end position="118"/>
    </location>
</feature>
<dbReference type="OrthoDB" id="129353at2759"/>
<dbReference type="RefSeq" id="XP_013018851.1">
    <property type="nucleotide sequence ID" value="XM_013163397.1"/>
</dbReference>
<feature type="compositionally biased region" description="Polar residues" evidence="4">
    <location>
        <begin position="59"/>
        <end position="77"/>
    </location>
</feature>
<keyword evidence="3" id="KW-0539">Nucleus</keyword>
<dbReference type="Gene3D" id="3.40.50.10190">
    <property type="entry name" value="BRCT domain"/>
    <property type="match status" value="2"/>
</dbReference>
<dbReference type="InterPro" id="IPR001357">
    <property type="entry name" value="BRCT_dom"/>
</dbReference>
<organism evidence="6 7">
    <name type="scientific">Schizosaccharomyces octosporus (strain yFS286)</name>
    <name type="common">Fission yeast</name>
    <name type="synonym">Octosporomyces octosporus</name>
    <dbReference type="NCBI Taxonomy" id="483514"/>
    <lineage>
        <taxon>Eukaryota</taxon>
        <taxon>Fungi</taxon>
        <taxon>Dikarya</taxon>
        <taxon>Ascomycota</taxon>
        <taxon>Taphrinomycotina</taxon>
        <taxon>Schizosaccharomycetes</taxon>
        <taxon>Schizosaccharomycetales</taxon>
        <taxon>Schizosaccharomycetaceae</taxon>
        <taxon>Schizosaccharomyces</taxon>
    </lineage>
</organism>
<comment type="subcellular location">
    <subcellularLocation>
        <location evidence="1">Nucleus</location>
    </subcellularLocation>
</comment>
<dbReference type="GO" id="GO:0010569">
    <property type="term" value="P:regulation of double-strand break repair via homologous recombination"/>
    <property type="evidence" value="ECO:0007669"/>
    <property type="project" value="EnsemblFungi"/>
</dbReference>
<dbReference type="PROSITE" id="PS50172">
    <property type="entry name" value="BRCT"/>
    <property type="match status" value="1"/>
</dbReference>
<dbReference type="Pfam" id="PF22520">
    <property type="entry name" value="Crb2_Tudor"/>
    <property type="match status" value="1"/>
</dbReference>
<dbReference type="SMART" id="SM00292">
    <property type="entry name" value="BRCT"/>
    <property type="match status" value="1"/>
</dbReference>
<feature type="domain" description="BRCT" evidence="5">
    <location>
        <begin position="556"/>
        <end position="674"/>
    </location>
</feature>
<evidence type="ECO:0000256" key="2">
    <source>
        <dbReference type="ARBA" id="ARBA00022763"/>
    </source>
</evidence>
<dbReference type="GO" id="GO:0042393">
    <property type="term" value="F:histone binding"/>
    <property type="evidence" value="ECO:0007669"/>
    <property type="project" value="TreeGrafter"/>
</dbReference>
<dbReference type="Proteomes" id="UP000016088">
    <property type="component" value="Unassembled WGS sequence"/>
</dbReference>
<feature type="compositionally biased region" description="Polar residues" evidence="4">
    <location>
        <begin position="137"/>
        <end position="149"/>
    </location>
</feature>
<dbReference type="SUPFAM" id="SSF52113">
    <property type="entry name" value="BRCT domain"/>
    <property type="match status" value="1"/>
</dbReference>
<sequence>MQKSSNSEFLEHKSSSQQAYPLRSVAHSPVRFSSSSNDLNHIKRSKNSLEDKNERIKNSSENNDTPTNENNGLSLTQLFEVPTQDVGPEDKESTSSNSSDDEIIIQNPSNGSHKASTPNRADRVLEQLYNQQGVLSQQNKIASPQSFPNSPELLSPPGSAFPGSMTSTLKDTPAPHSSNEQATGNILEDVLVPDTVTQERRYYDYPVGSFESEADAAQIESTPTRHSVKVQQLPIITGIESTPPAKFVPTEGDHETDGETTSRVRHTKNVISETPTSNRISTDKGITTTEKRKTNYNAERELPNHSPPKTEFNIPNKRYRKINKVSSYSNLKTIDDSKNKEIANSPELEMKPEYENEKSNAEKLRYLLPNLEKPINNILKVENRVLAFFKGYPAFYYPATVLSQTVSSASGIPQFRIQFDDYTTSTVNINQLKRFELKKGDVVRSTALKLNHSVLRTYSSSTENISVTCTDIFGNDMVLLRVDKNGDVAVPMSTIYLIPSQIRKFKDRDFQHVPEQKSEIDIHSLPPSSNSRKRLSGSYVVGDDNEKAYQISTQSANTSIFHTCVFVFTGLNTVDDNERSLLINLVKQNGGAVLEEGLSALFCNYYNGKGKIFFPLKPHKRSQSWKYAFLISDTHSRKVKYLEALALNLPCVHPRFITICVQKQKMVDFSPFLLAAGYSRRLNTILSQRVGPYQDSTLCDHLHNNIGPLSGKRILFLLPNINFSRNGVVNDEYSQRVLAHMFQALALGAEVEYRNSLTKINFHWDIIVSNPEYGNLDTTVPVVDFEWIIECVISYSDVLNS</sequence>
<evidence type="ECO:0000256" key="3">
    <source>
        <dbReference type="ARBA" id="ARBA00023242"/>
    </source>
</evidence>
<evidence type="ECO:0000313" key="6">
    <source>
        <dbReference type="EMBL" id="EPX73222.1"/>
    </source>
</evidence>
<feature type="compositionally biased region" description="Polar residues" evidence="4">
    <location>
        <begin position="164"/>
        <end position="184"/>
    </location>
</feature>
<dbReference type="InterPro" id="IPR041297">
    <property type="entry name" value="Crb2_Tudor"/>
</dbReference>
<feature type="compositionally biased region" description="Basic and acidic residues" evidence="4">
    <location>
        <begin position="47"/>
        <end position="58"/>
    </location>
</feature>
<dbReference type="PANTHER" id="PTHR15321:SF3">
    <property type="entry name" value="TP53-BINDING PROTEIN 1"/>
    <property type="match status" value="1"/>
</dbReference>
<dbReference type="GO" id="GO:0140172">
    <property type="term" value="F:histone H2AT120pho reader activity"/>
    <property type="evidence" value="ECO:0007669"/>
    <property type="project" value="EnsemblFungi"/>
</dbReference>
<evidence type="ECO:0000256" key="1">
    <source>
        <dbReference type="ARBA" id="ARBA00004123"/>
    </source>
</evidence>
<evidence type="ECO:0000259" key="5">
    <source>
        <dbReference type="PROSITE" id="PS50172"/>
    </source>
</evidence>
<dbReference type="Pfam" id="PF18115">
    <property type="entry name" value="Tudor_3"/>
    <property type="match status" value="1"/>
</dbReference>
<dbReference type="InterPro" id="IPR047250">
    <property type="entry name" value="BRCT_p53bp1-like_rpt2"/>
</dbReference>
<feature type="region of interest" description="Disordered" evidence="4">
    <location>
        <begin position="516"/>
        <end position="536"/>
    </location>
</feature>
<evidence type="ECO:0000256" key="4">
    <source>
        <dbReference type="SAM" id="MobiDB-lite"/>
    </source>
</evidence>
<dbReference type="InterPro" id="IPR047252">
    <property type="entry name" value="TP53BP1-like"/>
</dbReference>
<dbReference type="VEuPathDB" id="FungiDB:SOCG_00977"/>
<evidence type="ECO:0000313" key="7">
    <source>
        <dbReference type="Proteomes" id="UP000016088"/>
    </source>
</evidence>
<dbReference type="GO" id="GO:0007095">
    <property type="term" value="P:mitotic G2 DNA damage checkpoint signaling"/>
    <property type="evidence" value="ECO:0007669"/>
    <property type="project" value="EnsemblFungi"/>
</dbReference>
<dbReference type="InterPro" id="IPR059148">
    <property type="entry name" value="Crb2_C"/>
</dbReference>
<name>S9PZ20_SCHOY</name>
<dbReference type="CDD" id="cd20396">
    <property type="entry name" value="Tudor_SpCrb2-like_rpt2"/>
    <property type="match status" value="1"/>
</dbReference>
<dbReference type="EMBL" id="KE503207">
    <property type="protein sequence ID" value="EPX73222.1"/>
    <property type="molecule type" value="Genomic_DNA"/>
</dbReference>
<dbReference type="InterPro" id="IPR047249">
    <property type="entry name" value="BRCT_p53bp1-like_rpt1"/>
</dbReference>
<dbReference type="HOGENOM" id="CLU_351305_0_0_1"/>
<feature type="region of interest" description="Disordered" evidence="4">
    <location>
        <begin position="137"/>
        <end position="186"/>
    </location>
</feature>
<protein>
    <submittedName>
        <fullName evidence="6">DNA repair protein RAD9</fullName>
    </submittedName>
</protein>
<dbReference type="GO" id="GO:0140173">
    <property type="term" value="F:histone H2AS139pho reader activity"/>
    <property type="evidence" value="ECO:0007669"/>
    <property type="project" value="EnsemblFungi"/>
</dbReference>
<accession>S9PZ20</accession>
<dbReference type="GO" id="GO:0035861">
    <property type="term" value="C:site of double-strand break"/>
    <property type="evidence" value="ECO:0007669"/>
    <property type="project" value="EnsemblFungi"/>
</dbReference>
<dbReference type="Gene3D" id="2.30.30.140">
    <property type="match status" value="1"/>
</dbReference>
<dbReference type="PANTHER" id="PTHR15321">
    <property type="entry name" value="TUMOR SUPPRESSOR P53-BINDING PROTEIN 1"/>
    <property type="match status" value="1"/>
</dbReference>
<dbReference type="AlphaFoldDB" id="S9PZ20"/>
<dbReference type="eggNOG" id="KOG3548">
    <property type="taxonomic scope" value="Eukaryota"/>
</dbReference>
<dbReference type="InterPro" id="IPR055249">
    <property type="entry name" value="Crb2_Tudor_schizosaccharomyces"/>
</dbReference>
<dbReference type="CDD" id="cd17724">
    <property type="entry name" value="BRCT_p53bp1_rpt2"/>
    <property type="match status" value="1"/>
</dbReference>
<dbReference type="GO" id="GO:0033314">
    <property type="term" value="P:mitotic DNA replication checkpoint signaling"/>
    <property type="evidence" value="ECO:0007669"/>
    <property type="project" value="EnsemblFungi"/>
</dbReference>
<dbReference type="GeneID" id="25029961"/>
<keyword evidence="7" id="KW-1185">Reference proteome</keyword>
<dbReference type="OMA" id="FEWIIEC"/>
<keyword evidence="2" id="KW-0227">DNA damage</keyword>
<dbReference type="GO" id="GO:0000785">
    <property type="term" value="C:chromatin"/>
    <property type="evidence" value="ECO:0007669"/>
    <property type="project" value="EnsemblFungi"/>
</dbReference>